<dbReference type="OMA" id="MERWCLK"/>
<protein>
    <submittedName>
        <fullName evidence="1">PHO85 cyclin-5</fullName>
    </submittedName>
</protein>
<evidence type="ECO:0000313" key="2">
    <source>
        <dbReference type="Proteomes" id="UP000054886"/>
    </source>
</evidence>
<dbReference type="GO" id="GO:0000307">
    <property type="term" value="C:cyclin-dependent protein kinase holoenzyme complex"/>
    <property type="evidence" value="ECO:0007669"/>
    <property type="project" value="UniProtKB-ARBA"/>
</dbReference>
<reference evidence="1 2" key="1">
    <citation type="submission" date="2015-10" db="EMBL/GenBank/DDBJ databases">
        <title>Draft genomes sequences of Candida glabrata isolates 1A, 1B, 2A, 2B, 3A and 3B.</title>
        <authorList>
            <person name="Haavelsrud O.E."/>
            <person name="Gaustad P."/>
        </authorList>
    </citation>
    <scope>NUCLEOTIDE SEQUENCE [LARGE SCALE GENOMIC DNA]</scope>
    <source>
        <strain evidence="1">910700640</strain>
    </source>
</reference>
<dbReference type="PANTHER" id="PTHR15615">
    <property type="match status" value="1"/>
</dbReference>
<dbReference type="GO" id="GO:0019901">
    <property type="term" value="F:protein kinase binding"/>
    <property type="evidence" value="ECO:0007669"/>
    <property type="project" value="InterPro"/>
</dbReference>
<dbReference type="OrthoDB" id="286814at2759"/>
<dbReference type="VEuPathDB" id="FungiDB:CAGL0J10846g"/>
<organism evidence="1 2">
    <name type="scientific">Candida glabrata</name>
    <name type="common">Yeast</name>
    <name type="synonym">Torulopsis glabrata</name>
    <dbReference type="NCBI Taxonomy" id="5478"/>
    <lineage>
        <taxon>Eukaryota</taxon>
        <taxon>Fungi</taxon>
        <taxon>Dikarya</taxon>
        <taxon>Ascomycota</taxon>
        <taxon>Saccharomycotina</taxon>
        <taxon>Saccharomycetes</taxon>
        <taxon>Saccharomycetales</taxon>
        <taxon>Saccharomycetaceae</taxon>
        <taxon>Nakaseomyces</taxon>
    </lineage>
</organism>
<dbReference type="SUPFAM" id="SSF47954">
    <property type="entry name" value="Cyclin-like"/>
    <property type="match status" value="1"/>
</dbReference>
<dbReference type="GO" id="GO:0016538">
    <property type="term" value="F:cyclin-dependent protein serine/threonine kinase regulator activity"/>
    <property type="evidence" value="ECO:0007669"/>
    <property type="project" value="TreeGrafter"/>
</dbReference>
<dbReference type="InterPro" id="IPR036915">
    <property type="entry name" value="Cyclin-like_sf"/>
</dbReference>
<dbReference type="Proteomes" id="UP000054886">
    <property type="component" value="Unassembled WGS sequence"/>
</dbReference>
<dbReference type="Gene3D" id="1.10.472.10">
    <property type="entry name" value="Cyclin-like"/>
    <property type="match status" value="1"/>
</dbReference>
<accession>A0A0W0CBX8</accession>
<dbReference type="GO" id="GO:0005634">
    <property type="term" value="C:nucleus"/>
    <property type="evidence" value="ECO:0007669"/>
    <property type="project" value="TreeGrafter"/>
</dbReference>
<dbReference type="Pfam" id="PF08613">
    <property type="entry name" value="Cyclin"/>
    <property type="match status" value="1"/>
</dbReference>
<proteinExistence type="predicted"/>
<dbReference type="VEuPathDB" id="FungiDB:B1J91_J10846g"/>
<dbReference type="PhylomeDB" id="A0A0W0CBX8"/>
<dbReference type="EMBL" id="LLZZ01000064">
    <property type="protein sequence ID" value="KTB10169.1"/>
    <property type="molecule type" value="Genomic_DNA"/>
</dbReference>
<dbReference type="AlphaFoldDB" id="A0A0W0CBX8"/>
<dbReference type="VEuPathDB" id="FungiDB:GWK60_J10637"/>
<evidence type="ECO:0000313" key="1">
    <source>
        <dbReference type="EMBL" id="KTB10169.1"/>
    </source>
</evidence>
<dbReference type="PANTHER" id="PTHR15615:SF36">
    <property type="entry name" value="PHO85 CYCLIN-5"/>
    <property type="match status" value="1"/>
</dbReference>
<dbReference type="CDD" id="cd20557">
    <property type="entry name" value="CYCLIN_ScPCL1-like"/>
    <property type="match status" value="1"/>
</dbReference>
<sequence length="229" mass="25498">MAFVTPSGELVPVETLSNNVYHTPPYQSLKSDGTSSEANTQLSSSDFVSFITDVVAGVHSKSHKRINNSKTSIANFLKEVTKRAHISRDILLLASIYFDKLIKSHEGAINVPEFAYCGKRLLLVCIILAHKFSNDITFSMRVWTQVSGLPTRSIAIMERWCLKQLNYGLTVTNEAMTSWGSKLAGYEQRHTTSVCTLTSIANATLKRKMELDDDVTIGDINPRKIIRTV</sequence>
<dbReference type="InterPro" id="IPR013922">
    <property type="entry name" value="Cyclin_PHO80-like"/>
</dbReference>
<name>A0A0W0CBX8_CANGB</name>
<gene>
    <name evidence="1" type="ORF">AO440_003229</name>
</gene>
<comment type="caution">
    <text evidence="1">The sequence shown here is derived from an EMBL/GenBank/DDBJ whole genome shotgun (WGS) entry which is preliminary data.</text>
</comment>
<dbReference type="VEuPathDB" id="FungiDB:GVI51_J10659"/>